<dbReference type="RefSeq" id="WP_075138637.1">
    <property type="nucleotide sequence ID" value="NZ_MSIF01000053.1"/>
</dbReference>
<organism evidence="1 2">
    <name type="scientific">Actinophytocola xinjiangensis</name>
    <dbReference type="NCBI Taxonomy" id="485602"/>
    <lineage>
        <taxon>Bacteria</taxon>
        <taxon>Bacillati</taxon>
        <taxon>Actinomycetota</taxon>
        <taxon>Actinomycetes</taxon>
        <taxon>Pseudonocardiales</taxon>
        <taxon>Pseudonocardiaceae</taxon>
    </lineage>
</organism>
<dbReference type="AlphaFoldDB" id="A0A7Z1ATV0"/>
<keyword evidence="2" id="KW-1185">Reference proteome</keyword>
<protein>
    <recommendedName>
        <fullName evidence="3">DUF3800 domain-containing protein</fullName>
    </recommendedName>
</protein>
<reference evidence="1 2" key="1">
    <citation type="submission" date="2016-12" db="EMBL/GenBank/DDBJ databases">
        <title>The draft genome sequence of Actinophytocola xinjiangensis.</title>
        <authorList>
            <person name="Wang W."/>
            <person name="Yuan L."/>
        </authorList>
    </citation>
    <scope>NUCLEOTIDE SEQUENCE [LARGE SCALE GENOMIC DNA]</scope>
    <source>
        <strain evidence="1 2">CGMCC 4.4663</strain>
    </source>
</reference>
<name>A0A7Z1ATV0_9PSEU</name>
<evidence type="ECO:0000313" key="2">
    <source>
        <dbReference type="Proteomes" id="UP000185696"/>
    </source>
</evidence>
<dbReference type="Proteomes" id="UP000185696">
    <property type="component" value="Unassembled WGS sequence"/>
</dbReference>
<dbReference type="OrthoDB" id="5188615at2"/>
<gene>
    <name evidence="1" type="ORF">BLA60_41675</name>
</gene>
<comment type="caution">
    <text evidence="1">The sequence shown here is derived from an EMBL/GenBank/DDBJ whole genome shotgun (WGS) entry which is preliminary data.</text>
</comment>
<dbReference type="EMBL" id="MSIF01000053">
    <property type="protein sequence ID" value="OLF04246.1"/>
    <property type="molecule type" value="Genomic_DNA"/>
</dbReference>
<evidence type="ECO:0000313" key="1">
    <source>
        <dbReference type="EMBL" id="OLF04246.1"/>
    </source>
</evidence>
<proteinExistence type="predicted"/>
<evidence type="ECO:0008006" key="3">
    <source>
        <dbReference type="Google" id="ProtNLM"/>
    </source>
</evidence>
<accession>A0A7Z1ATV0</accession>
<sequence>MTVHAFVDESARPPRYLVTAAIVEPANVRQLRQAMRGLLRPGQRELHFYKEKPVHRRHLADTIARLPVEVTIYIRSWHRDNEPARQVCLARLVGDLVARQAHRLVIDSRNEQDIHDERTLRRFLGPYPSGSKLVYEHLDSTSESLLWIADIAGWCFGAGAEWRKRIDPIVAGVVDLGGP</sequence>